<protein>
    <submittedName>
        <fullName evidence="1">Lipoprotein</fullName>
    </submittedName>
</protein>
<dbReference type="InterPro" id="IPR042268">
    <property type="entry name" value="BamC_C"/>
</dbReference>
<dbReference type="Pfam" id="PF06804">
    <property type="entry name" value="Lipoprotein_18"/>
    <property type="match status" value="1"/>
</dbReference>
<organism evidence="1 2">
    <name type="scientific">Methyloradius palustris</name>
    <dbReference type="NCBI Taxonomy" id="2778876"/>
    <lineage>
        <taxon>Bacteria</taxon>
        <taxon>Pseudomonadati</taxon>
        <taxon>Pseudomonadota</taxon>
        <taxon>Betaproteobacteria</taxon>
        <taxon>Nitrosomonadales</taxon>
        <taxon>Methylophilaceae</taxon>
        <taxon>Methyloradius</taxon>
    </lineage>
</organism>
<keyword evidence="2" id="KW-1185">Reference proteome</keyword>
<dbReference type="AlphaFoldDB" id="A0A8D5K1C8"/>
<evidence type="ECO:0000313" key="2">
    <source>
        <dbReference type="Proteomes" id="UP000826722"/>
    </source>
</evidence>
<dbReference type="InterPro" id="IPR010653">
    <property type="entry name" value="NlpB/DapX"/>
</dbReference>
<reference evidence="1" key="1">
    <citation type="journal article" date="2021" name="Arch. Microbiol.">
        <title>Methyloradius palustris gen. nov., sp. nov., a methanol-oxidizing bacterium isolated from snow.</title>
        <authorList>
            <person name="Miyadera T."/>
            <person name="Kojima H."/>
            <person name="Fukui M."/>
        </authorList>
    </citation>
    <scope>NUCLEOTIDE SEQUENCE</scope>
    <source>
        <strain evidence="1">Zm11</strain>
    </source>
</reference>
<dbReference type="EMBL" id="AP024110">
    <property type="protein sequence ID" value="BCM25633.1"/>
    <property type="molecule type" value="Genomic_DNA"/>
</dbReference>
<dbReference type="Gene3D" id="3.30.310.170">
    <property type="entry name" value="Outer membrane protein assembly factor BamC"/>
    <property type="match status" value="2"/>
</dbReference>
<proteinExistence type="predicted"/>
<keyword evidence="1" id="KW-0449">Lipoprotein</keyword>
<sequence length="448" mass="50341">MKRIVELKERMPRITPHSTVMRNIALASLFAFGLSACDSIPFIDTSSDYKAAGRARPLEVPPDLTSISSSDTYTVPGGSTTYSSYSQNQADQVVGEPKILQNPDNVKLERAGSQRWLVVQAAPEKVWPVIREFWSELGFAVRVENPETGVMETEWVDPSSLTKDDNGNYLDKFQGWLDKLNTLQTRQKFRTRLDRGKDDNTTEIYLSHRSVSDAQDDGKERTVTTLGTVEGGYKNPLARSKKEEARADAEDIDAELMRRLMVRLGVEEQKSRSILTTASTEMRAKLTKDSDGTLNLIANDPFDRAWRRVGLALDRIGFVVEDKDRSNGLFYVRYSDVDIDDTPPPKEKKGLLDKLKFWGDDDKKPAEDNTDTAEPVVAKKDEKSLADKLKFWGGDTKDKTNPEKQYRISIDENDGGTSSTISVVNKEGKRVKSATANRIISLLYDQLK</sequence>
<evidence type="ECO:0000313" key="1">
    <source>
        <dbReference type="EMBL" id="BCM25633.1"/>
    </source>
</evidence>
<name>A0A8D5K1C8_9PROT</name>
<gene>
    <name evidence="1" type="ORF">ZMTM_18920</name>
</gene>
<accession>A0A8D5K1C8</accession>
<dbReference type="KEGG" id="mpau:ZMTM_18920"/>
<dbReference type="Proteomes" id="UP000826722">
    <property type="component" value="Chromosome"/>
</dbReference>